<dbReference type="EMBL" id="BMAU01021177">
    <property type="protein sequence ID" value="GFX94206.1"/>
    <property type="molecule type" value="Genomic_DNA"/>
</dbReference>
<evidence type="ECO:0000256" key="1">
    <source>
        <dbReference type="SAM" id="MobiDB-lite"/>
    </source>
</evidence>
<keyword evidence="3" id="KW-1185">Reference proteome</keyword>
<protein>
    <submittedName>
        <fullName evidence="2">Uncharacterized protein</fullName>
    </submittedName>
</protein>
<feature type="compositionally biased region" description="Acidic residues" evidence="1">
    <location>
        <begin position="1"/>
        <end position="11"/>
    </location>
</feature>
<proteinExistence type="predicted"/>
<feature type="compositionally biased region" description="Basic and acidic residues" evidence="1">
    <location>
        <begin position="32"/>
        <end position="41"/>
    </location>
</feature>
<organism evidence="2 3">
    <name type="scientific">Trichonephila clavipes</name>
    <name type="common">Golden silk orbweaver</name>
    <name type="synonym">Nephila clavipes</name>
    <dbReference type="NCBI Taxonomy" id="2585209"/>
    <lineage>
        <taxon>Eukaryota</taxon>
        <taxon>Metazoa</taxon>
        <taxon>Ecdysozoa</taxon>
        <taxon>Arthropoda</taxon>
        <taxon>Chelicerata</taxon>
        <taxon>Arachnida</taxon>
        <taxon>Araneae</taxon>
        <taxon>Araneomorphae</taxon>
        <taxon>Entelegynae</taxon>
        <taxon>Araneoidea</taxon>
        <taxon>Nephilidae</taxon>
        <taxon>Trichonephila</taxon>
    </lineage>
</organism>
<accession>A0A8X6RMG3</accession>
<evidence type="ECO:0000313" key="2">
    <source>
        <dbReference type="EMBL" id="GFX94206.1"/>
    </source>
</evidence>
<sequence>MHEQQQDIEELESAHPFQSKQEIKLLPSSTKSSREVGESGREVGGPDQHQGIFPQNEVGTELNSSVICLVLKAMANDMRLLALCHDEFRGP</sequence>
<evidence type="ECO:0000313" key="3">
    <source>
        <dbReference type="Proteomes" id="UP000887159"/>
    </source>
</evidence>
<dbReference type="AlphaFoldDB" id="A0A8X6RMG3"/>
<name>A0A8X6RMG3_TRICX</name>
<feature type="region of interest" description="Disordered" evidence="1">
    <location>
        <begin position="1"/>
        <end position="56"/>
    </location>
</feature>
<comment type="caution">
    <text evidence="2">The sequence shown here is derived from an EMBL/GenBank/DDBJ whole genome shotgun (WGS) entry which is preliminary data.</text>
</comment>
<dbReference type="Proteomes" id="UP000887159">
    <property type="component" value="Unassembled WGS sequence"/>
</dbReference>
<gene>
    <name evidence="2" type="ORF">TNCV_4292511</name>
</gene>
<reference evidence="2" key="1">
    <citation type="submission" date="2020-08" db="EMBL/GenBank/DDBJ databases">
        <title>Multicomponent nature underlies the extraordinary mechanical properties of spider dragline silk.</title>
        <authorList>
            <person name="Kono N."/>
            <person name="Nakamura H."/>
            <person name="Mori M."/>
            <person name="Yoshida Y."/>
            <person name="Ohtoshi R."/>
            <person name="Malay A.D."/>
            <person name="Moran D.A.P."/>
            <person name="Tomita M."/>
            <person name="Numata K."/>
            <person name="Arakawa K."/>
        </authorList>
    </citation>
    <scope>NUCLEOTIDE SEQUENCE</scope>
</reference>